<organism evidence="1 2">
    <name type="scientific">Streptomyces alanosinicus</name>
    <dbReference type="NCBI Taxonomy" id="68171"/>
    <lineage>
        <taxon>Bacteria</taxon>
        <taxon>Bacillati</taxon>
        <taxon>Actinomycetota</taxon>
        <taxon>Actinomycetes</taxon>
        <taxon>Kitasatosporales</taxon>
        <taxon>Streptomycetaceae</taxon>
        <taxon>Streptomyces</taxon>
    </lineage>
</organism>
<dbReference type="Proteomes" id="UP000655443">
    <property type="component" value="Unassembled WGS sequence"/>
</dbReference>
<comment type="caution">
    <text evidence="1">The sequence shown here is derived from an EMBL/GenBank/DDBJ whole genome shotgun (WGS) entry which is preliminary data.</text>
</comment>
<sequence>MGWSSAEAGAAIAATMPRAAAVSASIRPPWRILRLFAIHVPFAVHEGGRRSIKRLKSHRDHHLLRPDRGNN</sequence>
<reference evidence="1" key="2">
    <citation type="submission" date="2020-09" db="EMBL/GenBank/DDBJ databases">
        <authorList>
            <person name="Sun Q."/>
            <person name="Ohkuma M."/>
        </authorList>
    </citation>
    <scope>NUCLEOTIDE SEQUENCE</scope>
    <source>
        <strain evidence="1">JCM 4714</strain>
    </source>
</reference>
<protein>
    <submittedName>
        <fullName evidence="1">Uncharacterized protein</fullName>
    </submittedName>
</protein>
<accession>A0A919D3J5</accession>
<dbReference type="AlphaFoldDB" id="A0A919D3J5"/>
<evidence type="ECO:0000313" key="2">
    <source>
        <dbReference type="Proteomes" id="UP000655443"/>
    </source>
</evidence>
<dbReference type="EMBL" id="BMVG01000005">
    <property type="protein sequence ID" value="GHE03196.1"/>
    <property type="molecule type" value="Genomic_DNA"/>
</dbReference>
<reference evidence="1" key="1">
    <citation type="journal article" date="2014" name="Int. J. Syst. Evol. Microbiol.">
        <title>Complete genome sequence of Corynebacterium casei LMG S-19264T (=DSM 44701T), isolated from a smear-ripened cheese.</title>
        <authorList>
            <consortium name="US DOE Joint Genome Institute (JGI-PGF)"/>
            <person name="Walter F."/>
            <person name="Albersmeier A."/>
            <person name="Kalinowski J."/>
            <person name="Ruckert C."/>
        </authorList>
    </citation>
    <scope>NUCLEOTIDE SEQUENCE</scope>
    <source>
        <strain evidence="1">JCM 4714</strain>
    </source>
</reference>
<evidence type="ECO:0000313" key="1">
    <source>
        <dbReference type="EMBL" id="GHE03196.1"/>
    </source>
</evidence>
<keyword evidence="2" id="KW-1185">Reference proteome</keyword>
<proteinExistence type="predicted"/>
<gene>
    <name evidence="1" type="ORF">GCM10010339_29530</name>
</gene>
<name>A0A919D3J5_9ACTN</name>